<dbReference type="SUPFAM" id="SSF54427">
    <property type="entry name" value="NTF2-like"/>
    <property type="match status" value="1"/>
</dbReference>
<dbReference type="AlphaFoldDB" id="A0A9X2K3D9"/>
<dbReference type="Pfam" id="PF07366">
    <property type="entry name" value="SnoaL"/>
    <property type="match status" value="1"/>
</dbReference>
<sequence length="132" mass="14146">MRRFIDEVVNGGDIDAVGELWHEDLKWHAGSGGDIAGIPAYKAFLRAAIGGAFTDMHLTIHDTLVDGDTVVLRFSNSGTHTGPFLGTPATGRRAQWLGIGIYTVRDGKIAEAWFGEDILGMLHQLGAITLSA</sequence>
<accession>A0A9X2K3D9</accession>
<dbReference type="InterPro" id="IPR009959">
    <property type="entry name" value="Cyclase_SnoaL-like"/>
</dbReference>
<gene>
    <name evidence="1" type="ORF">HD597_005274</name>
</gene>
<dbReference type="PANTHER" id="PTHR38436">
    <property type="entry name" value="POLYKETIDE CYCLASE SNOAL-LIKE DOMAIN"/>
    <property type="match status" value="1"/>
</dbReference>
<dbReference type="PANTHER" id="PTHR38436:SF1">
    <property type="entry name" value="ESTER CYCLASE"/>
    <property type="match status" value="1"/>
</dbReference>
<comment type="caution">
    <text evidence="1">The sequence shown here is derived from an EMBL/GenBank/DDBJ whole genome shotgun (WGS) entry which is preliminary data.</text>
</comment>
<reference evidence="1" key="1">
    <citation type="submission" date="2022-06" db="EMBL/GenBank/DDBJ databases">
        <title>Sequencing the genomes of 1000 actinobacteria strains.</title>
        <authorList>
            <person name="Klenk H.-P."/>
        </authorList>
    </citation>
    <scope>NUCLEOTIDE SEQUENCE</scope>
    <source>
        <strain evidence="1">DSM 46694</strain>
    </source>
</reference>
<dbReference type="Gene3D" id="3.10.450.50">
    <property type="match status" value="1"/>
</dbReference>
<protein>
    <submittedName>
        <fullName evidence="1">Ester cyclase</fullName>
    </submittedName>
</protein>
<evidence type="ECO:0000313" key="1">
    <source>
        <dbReference type="EMBL" id="MCP2358254.1"/>
    </source>
</evidence>
<dbReference type="RefSeq" id="WP_253745341.1">
    <property type="nucleotide sequence ID" value="NZ_BAABKA010000065.1"/>
</dbReference>
<dbReference type="Proteomes" id="UP001139648">
    <property type="component" value="Unassembled WGS sequence"/>
</dbReference>
<dbReference type="EMBL" id="JAMZEB010000002">
    <property type="protein sequence ID" value="MCP2358254.1"/>
    <property type="molecule type" value="Genomic_DNA"/>
</dbReference>
<dbReference type="InterPro" id="IPR032710">
    <property type="entry name" value="NTF2-like_dom_sf"/>
</dbReference>
<name>A0A9X2K3D9_9ACTN</name>
<dbReference type="GO" id="GO:0030638">
    <property type="term" value="P:polyketide metabolic process"/>
    <property type="evidence" value="ECO:0007669"/>
    <property type="project" value="InterPro"/>
</dbReference>
<organism evidence="1 2">
    <name type="scientific">Nonomuraea thailandensis</name>
    <dbReference type="NCBI Taxonomy" id="1188745"/>
    <lineage>
        <taxon>Bacteria</taxon>
        <taxon>Bacillati</taxon>
        <taxon>Actinomycetota</taxon>
        <taxon>Actinomycetes</taxon>
        <taxon>Streptosporangiales</taxon>
        <taxon>Streptosporangiaceae</taxon>
        <taxon>Nonomuraea</taxon>
    </lineage>
</organism>
<evidence type="ECO:0000313" key="2">
    <source>
        <dbReference type="Proteomes" id="UP001139648"/>
    </source>
</evidence>
<keyword evidence="2" id="KW-1185">Reference proteome</keyword>
<proteinExistence type="predicted"/>